<evidence type="ECO:0000256" key="4">
    <source>
        <dbReference type="RuleBase" id="RU364078"/>
    </source>
</evidence>
<dbReference type="RefSeq" id="WP_338397313.1">
    <property type="nucleotide sequence ID" value="NZ_AP025292.1"/>
</dbReference>
<dbReference type="InterPro" id="IPR035929">
    <property type="entry name" value="CoaB-like_sf"/>
</dbReference>
<comment type="pathway">
    <text evidence="3 4">Cofactor biosynthesis; coenzyme A biosynthesis; CoA from (R)-pantothenate: step 2/5.</text>
</comment>
<comment type="pathway">
    <text evidence="3 4">Cofactor biosynthesis; coenzyme A biosynthesis; CoA from (R)-pantothenate: step 3/5.</text>
</comment>
<comment type="catalytic activity">
    <reaction evidence="3 4">
        <text>(R)-4'-phosphopantothenate + L-cysteine + CTP = N-[(R)-4-phosphopantothenoyl]-L-cysteine + CMP + diphosphate + H(+)</text>
        <dbReference type="Rhea" id="RHEA:19397"/>
        <dbReference type="ChEBI" id="CHEBI:10986"/>
        <dbReference type="ChEBI" id="CHEBI:15378"/>
        <dbReference type="ChEBI" id="CHEBI:33019"/>
        <dbReference type="ChEBI" id="CHEBI:35235"/>
        <dbReference type="ChEBI" id="CHEBI:37563"/>
        <dbReference type="ChEBI" id="CHEBI:59458"/>
        <dbReference type="ChEBI" id="CHEBI:60377"/>
        <dbReference type="EC" id="6.3.2.5"/>
    </reaction>
</comment>
<accession>A0ABM7VHG7</accession>
<feature type="binding site" evidence="3">
    <location>
        <position position="295"/>
    </location>
    <ligand>
        <name>CTP</name>
        <dbReference type="ChEBI" id="CHEBI:37563"/>
    </ligand>
</feature>
<dbReference type="Pfam" id="PF02441">
    <property type="entry name" value="Flavoprotein"/>
    <property type="match status" value="1"/>
</dbReference>
<dbReference type="Gene3D" id="3.40.50.1950">
    <property type="entry name" value="Flavin prenyltransferase-like"/>
    <property type="match status" value="1"/>
</dbReference>
<comment type="similarity">
    <text evidence="3 4">In the N-terminal section; belongs to the HFCD (homo-oligomeric flavin containing Cys decarboxylase) superfamily.</text>
</comment>
<comment type="function">
    <text evidence="4">Catalyzes two steps in the biosynthesis of coenzyme A. In the first step cysteine is conjugated to 4'-phosphopantothenate to form 4-phosphopantothenoylcysteine, in the latter compound is decarboxylated to form 4'-phosphopantotheine.</text>
</comment>
<dbReference type="InterPro" id="IPR003382">
    <property type="entry name" value="Flavoprotein"/>
</dbReference>
<keyword evidence="3 4" id="KW-0436">Ligase</keyword>
<dbReference type="EC" id="6.3.2.5" evidence="3"/>
<evidence type="ECO:0000259" key="6">
    <source>
        <dbReference type="Pfam" id="PF04127"/>
    </source>
</evidence>
<dbReference type="NCBIfam" id="TIGR00521">
    <property type="entry name" value="coaBC_dfp"/>
    <property type="match status" value="1"/>
</dbReference>
<evidence type="ECO:0000313" key="7">
    <source>
        <dbReference type="EMBL" id="BDD00418.1"/>
    </source>
</evidence>
<dbReference type="PANTHER" id="PTHR14359:SF6">
    <property type="entry name" value="PHOSPHOPANTOTHENOYLCYSTEINE DECARBOXYLASE"/>
    <property type="match status" value="1"/>
</dbReference>
<dbReference type="HAMAP" id="MF_02225">
    <property type="entry name" value="CoaBC"/>
    <property type="match status" value="1"/>
</dbReference>
<evidence type="ECO:0000256" key="1">
    <source>
        <dbReference type="ARBA" id="ARBA00022793"/>
    </source>
</evidence>
<dbReference type="Pfam" id="PF04127">
    <property type="entry name" value="DFP"/>
    <property type="match status" value="1"/>
</dbReference>
<dbReference type="Gene3D" id="3.40.50.10300">
    <property type="entry name" value="CoaB-like"/>
    <property type="match status" value="1"/>
</dbReference>
<keyword evidence="3" id="KW-0479">Metal-binding</keyword>
<reference evidence="7 8" key="1">
    <citation type="submission" date="2021-12" db="EMBL/GenBank/DDBJ databases">
        <title>Genome sequencing of bacteria with rrn-lacking chromosome and rrn-plasmid.</title>
        <authorList>
            <person name="Anda M."/>
            <person name="Iwasaki W."/>
        </authorList>
    </citation>
    <scope>NUCLEOTIDE SEQUENCE [LARGE SCALE GENOMIC DNA]</scope>
    <source>
        <strain evidence="7 8">NBRC 101262</strain>
    </source>
</reference>
<gene>
    <name evidence="3" type="primary">coaBC</name>
    <name evidence="7" type="ORF">PEPS_26980</name>
</gene>
<evidence type="ECO:0000259" key="5">
    <source>
        <dbReference type="Pfam" id="PF02441"/>
    </source>
</evidence>
<proteinExistence type="inferred from homology"/>
<dbReference type="InterPro" id="IPR007085">
    <property type="entry name" value="DNA/pantothenate-metab_flavo_C"/>
</dbReference>
<keyword evidence="1 3" id="KW-0210">Decarboxylase</keyword>
<dbReference type="InterPro" id="IPR036551">
    <property type="entry name" value="Flavin_trans-like"/>
</dbReference>
<keyword evidence="3 4" id="KW-0288">FMN</keyword>
<organism evidence="7 8">
    <name type="scientific">Persicobacter psychrovividus</name>
    <dbReference type="NCBI Taxonomy" id="387638"/>
    <lineage>
        <taxon>Bacteria</taxon>
        <taxon>Pseudomonadati</taxon>
        <taxon>Bacteroidota</taxon>
        <taxon>Cytophagia</taxon>
        <taxon>Cytophagales</taxon>
        <taxon>Persicobacteraceae</taxon>
        <taxon>Persicobacter</taxon>
    </lineage>
</organism>
<name>A0ABM7VHG7_9BACT</name>
<feature type="region of interest" description="Phosphopantothenoylcysteine decarboxylase" evidence="3">
    <location>
        <begin position="1"/>
        <end position="195"/>
    </location>
</feature>
<dbReference type="SUPFAM" id="SSF52507">
    <property type="entry name" value="Homo-oligomeric flavin-containing Cys decarboxylases, HFCD"/>
    <property type="match status" value="1"/>
</dbReference>
<keyword evidence="3 4" id="KW-0285">Flavoprotein</keyword>
<evidence type="ECO:0000313" key="8">
    <source>
        <dbReference type="Proteomes" id="UP001354989"/>
    </source>
</evidence>
<keyword evidence="3" id="KW-0511">Multifunctional enzyme</keyword>
<dbReference type="InterPro" id="IPR005252">
    <property type="entry name" value="CoaBC"/>
</dbReference>
<comment type="cofactor">
    <cofactor evidence="3">
        <name>Mg(2+)</name>
        <dbReference type="ChEBI" id="CHEBI:18420"/>
    </cofactor>
</comment>
<comment type="function">
    <text evidence="3">Catalyzes two sequential steps in the biosynthesis of coenzyme A. In the first step cysteine is conjugated to 4'-phosphopantothenate to form 4-phosphopantothenoylcysteine. In the second step the latter compound is decarboxylated to form 4'-phosphopantotheine.</text>
</comment>
<feature type="domain" description="Flavoprotein" evidence="5">
    <location>
        <begin position="11"/>
        <end position="183"/>
    </location>
</feature>
<feature type="binding site" evidence="3">
    <location>
        <position position="285"/>
    </location>
    <ligand>
        <name>CTP</name>
        <dbReference type="ChEBI" id="CHEBI:37563"/>
    </ligand>
</feature>
<evidence type="ECO:0000256" key="3">
    <source>
        <dbReference type="HAMAP-Rule" id="MF_02225"/>
    </source>
</evidence>
<feature type="binding site" evidence="3">
    <location>
        <position position="330"/>
    </location>
    <ligand>
        <name>CTP</name>
        <dbReference type="ChEBI" id="CHEBI:37563"/>
    </ligand>
</feature>
<evidence type="ECO:0000256" key="2">
    <source>
        <dbReference type="ARBA" id="ARBA00023239"/>
    </source>
</evidence>
<dbReference type="SUPFAM" id="SSF102645">
    <property type="entry name" value="CoaB-like"/>
    <property type="match status" value="1"/>
</dbReference>
<feature type="domain" description="DNA/pantothenate metabolism flavoprotein C-terminal" evidence="6">
    <location>
        <begin position="191"/>
        <end position="402"/>
    </location>
</feature>
<dbReference type="Proteomes" id="UP001354989">
    <property type="component" value="Chromosome"/>
</dbReference>
<sequence>MAEQITDLQGKKILLAVTGSIAAYKAAHLVRLFVKQGAEVQVLMTEAAKAFITPLTLATLSNKPVMSEYANLKNGVWNSHVELGLWADVMLVAPATAKTMSQMANGYADNLIGATYLSARCPVLVAPAMDLDMYQHPSTLNNIKTLKSYGNLFIEAEHGELASGLYGQGRMAEPEHIVDEICRFFAQDKPLKGKHCLVTAGPTYEAIDPVRFIGNHSSGKMGYAITEELLAQGAQVTLVTGPTALSLTHPNLKVVPVTSAQQMFEAADQCFPSTDITVLSAAVADYRPAMVAPEKIKKQGETMTIECEKTTDIAAKLGQQKTSKQFIVGFALETENENANAQSKLERKNFDMIVLNSLKDKGAGFGGDTNKVTFIHKSGQTAAHALKPKTEVAQDIVKQIISYNA</sequence>
<keyword evidence="2 3" id="KW-0456">Lyase</keyword>
<feature type="region of interest" description="Phosphopantothenate--cysteine ligase" evidence="3">
    <location>
        <begin position="196"/>
        <end position="405"/>
    </location>
</feature>
<protein>
    <recommendedName>
        <fullName evidence="3">Coenzyme A biosynthesis bifunctional protein CoaBC</fullName>
    </recommendedName>
    <alternativeName>
        <fullName evidence="3">DNA/pantothenate metabolism flavoprotein</fullName>
    </alternativeName>
    <alternativeName>
        <fullName evidence="3">Phosphopantothenoylcysteine synthetase/decarboxylase</fullName>
        <shortName evidence="3">PPCS-PPCDC</shortName>
    </alternativeName>
    <domain>
        <recommendedName>
            <fullName evidence="3">Phosphopantothenoylcysteine decarboxylase</fullName>
            <shortName evidence="3">PPC decarboxylase</shortName>
            <shortName evidence="3">PPC-DC</shortName>
            <ecNumber evidence="3">4.1.1.36</ecNumber>
        </recommendedName>
        <alternativeName>
            <fullName evidence="3">CoaC</fullName>
        </alternativeName>
    </domain>
    <domain>
        <recommendedName>
            <fullName evidence="3">Phosphopantothenate--cysteine ligase</fullName>
            <ecNumber evidence="3">6.3.2.5</ecNumber>
        </recommendedName>
        <alternativeName>
            <fullName evidence="3">CoaB</fullName>
        </alternativeName>
        <alternativeName>
            <fullName evidence="3">Phosphopantothenoylcysteine synthetase</fullName>
            <shortName evidence="3">PPC synthetase</shortName>
            <shortName evidence="3">PPC-S</shortName>
        </alternativeName>
    </domain>
</protein>
<keyword evidence="8" id="KW-1185">Reference proteome</keyword>
<comment type="similarity">
    <text evidence="3 4">In the C-terminal section; belongs to the PPC synthetase family.</text>
</comment>
<dbReference type="EMBL" id="AP025292">
    <property type="protein sequence ID" value="BDD00418.1"/>
    <property type="molecule type" value="Genomic_DNA"/>
</dbReference>
<dbReference type="EC" id="4.1.1.36" evidence="3"/>
<comment type="catalytic activity">
    <reaction evidence="3 4">
        <text>N-[(R)-4-phosphopantothenoyl]-L-cysteine + H(+) = (R)-4'-phosphopantetheine + CO2</text>
        <dbReference type="Rhea" id="RHEA:16793"/>
        <dbReference type="ChEBI" id="CHEBI:15378"/>
        <dbReference type="ChEBI" id="CHEBI:16526"/>
        <dbReference type="ChEBI" id="CHEBI:59458"/>
        <dbReference type="ChEBI" id="CHEBI:61723"/>
        <dbReference type="EC" id="4.1.1.36"/>
    </reaction>
</comment>
<dbReference type="PANTHER" id="PTHR14359">
    <property type="entry name" value="HOMO-OLIGOMERIC FLAVIN CONTAINING CYS DECARBOXYLASE FAMILY"/>
    <property type="match status" value="1"/>
</dbReference>
<feature type="binding site" evidence="3">
    <location>
        <position position="348"/>
    </location>
    <ligand>
        <name>CTP</name>
        <dbReference type="ChEBI" id="CHEBI:37563"/>
    </ligand>
</feature>
<comment type="cofactor">
    <cofactor evidence="3">
        <name>FMN</name>
        <dbReference type="ChEBI" id="CHEBI:58210"/>
    </cofactor>
    <text evidence="3">Binds 1 FMN per subunit.</text>
</comment>
<feature type="binding site" evidence="3">
    <location>
        <position position="344"/>
    </location>
    <ligand>
        <name>CTP</name>
        <dbReference type="ChEBI" id="CHEBI:37563"/>
    </ligand>
</feature>
<comment type="caution">
    <text evidence="3">Lacks conserved residue(s) required for the propagation of feature annotation.</text>
</comment>
<keyword evidence="3" id="KW-0460">Magnesium</keyword>